<dbReference type="PROSITE" id="PS51194">
    <property type="entry name" value="HELICASE_CTER"/>
    <property type="match status" value="1"/>
</dbReference>
<feature type="domain" description="Helicase ATP-binding" evidence="7">
    <location>
        <begin position="31"/>
        <end position="183"/>
    </location>
</feature>
<dbReference type="PANTHER" id="PTHR43519">
    <property type="entry name" value="ATP-DEPENDENT RNA HELICASE HRPB"/>
    <property type="match status" value="1"/>
</dbReference>
<dbReference type="NCBIfam" id="TIGR01970">
    <property type="entry name" value="DEAH_box_HrpB"/>
    <property type="match status" value="1"/>
</dbReference>
<sequence>MIPPDGNPAAGAFDLAAIGAGLAFQGSLPALQQAMKSGAAVVQAPPGTGKTTLVPPLLANLYGRSGRVIVTQPRRVAARAAARRLSALDGSGLGGRVGYTVRGERQAGPATRVEFVTPGILLRRLLADPALDGTAAVVLDEVHERGLETDLLVGMVAEVRALRGDLAVVAMSATLDATRFAALLADSDGGGPAPVVGCASVNYPLEVQWLPAPAPRLDARGVAPAFLDHVAAAAADAHARALTADNAVDALVFLPGAREVSHVAAALRGRLGRSVEVLELHGQVAASEQDRAVSGRNPGDPPRIIASTDLAESSLTVPGVRLVVDSGLTREPRRDSGRGMSGLVTVSCSRASADQRAGRAARQGPGQVVRCYTQQAYGAAPAHVTPEINVADLTGAALTLACWGAPGGKGLALPDAPPRLAMDDAVEVLRELGAVSDDGQVTAAGRALAAIPADPRLARALLDGGASTGRRLAAEVVAAVSGDHRAPGGDLPRLLAQLRADKGPAGKRWAEESKRLAAMAQRKGEVALPDSPGAAGGSDAVGAVVALAFPDRIARRVPGSEAAGQYLLTSGTRAGLPAGSTLSGHEWLAVAEVSRASGRDAGGTGAVIRAAAPLAAAMAETAASHLLADTVEADFSGGRLSARRTRRLGAIMLSATPVRPSAEQGRRAVAVALQSQGLAALPWSTAAASFRRRLAFLHRQLGGPWPDVSDTALLERLEEWLGPELEDLAAGKPLTSLDLADPLRRLLPWPEAARLSELAPESLEVPSGSRIRIDYPEPGDDGAAPVVAVKLQECFGLAESPRLVDGRVPVLFHLLSPARRPLAVTDDLTSFWSGPYTQVRGEMRGRYPKHPWPEDPWSAPATARTKQRR</sequence>
<dbReference type="InterPro" id="IPR048333">
    <property type="entry name" value="HA2_WH"/>
</dbReference>
<accession>A0ABT9UGP1</accession>
<dbReference type="PIRSF" id="PIRSF005496">
    <property type="entry name" value="ATP_hel_hrpB"/>
    <property type="match status" value="1"/>
</dbReference>
<evidence type="ECO:0000256" key="5">
    <source>
        <dbReference type="ARBA" id="ARBA00022840"/>
    </source>
</evidence>
<dbReference type="PANTHER" id="PTHR43519:SF1">
    <property type="entry name" value="ATP-DEPENDENT RNA HELICASE HRPB"/>
    <property type="match status" value="1"/>
</dbReference>
<keyword evidence="3 9" id="KW-0378">Hydrolase</keyword>
<evidence type="ECO:0000256" key="1">
    <source>
        <dbReference type="ARBA" id="ARBA00012552"/>
    </source>
</evidence>
<evidence type="ECO:0000256" key="6">
    <source>
        <dbReference type="SAM" id="MobiDB-lite"/>
    </source>
</evidence>
<dbReference type="InterPro" id="IPR013689">
    <property type="entry name" value="RNA_helicase_ATP-dep_HrpB_C"/>
</dbReference>
<dbReference type="InterPro" id="IPR027417">
    <property type="entry name" value="P-loop_NTPase"/>
</dbReference>
<dbReference type="InterPro" id="IPR014001">
    <property type="entry name" value="Helicase_ATP-bd"/>
</dbReference>
<dbReference type="GO" id="GO:0016787">
    <property type="term" value="F:hydrolase activity"/>
    <property type="evidence" value="ECO:0007669"/>
    <property type="project" value="UniProtKB-KW"/>
</dbReference>
<keyword evidence="10" id="KW-1185">Reference proteome</keyword>
<protein>
    <recommendedName>
        <fullName evidence="1">RNA helicase</fullName>
        <ecNumber evidence="1">3.6.4.13</ecNumber>
    </recommendedName>
</protein>
<organism evidence="9 10">
    <name type="scientific">Pseudarthrobacter defluvii</name>
    <dbReference type="NCBI Taxonomy" id="410837"/>
    <lineage>
        <taxon>Bacteria</taxon>
        <taxon>Bacillati</taxon>
        <taxon>Actinomycetota</taxon>
        <taxon>Actinomycetes</taxon>
        <taxon>Micrococcales</taxon>
        <taxon>Micrococcaceae</taxon>
        <taxon>Pseudarthrobacter</taxon>
    </lineage>
</organism>
<dbReference type="CDD" id="cd18791">
    <property type="entry name" value="SF2_C_RHA"/>
    <property type="match status" value="1"/>
</dbReference>
<dbReference type="RefSeq" id="WP_307490090.1">
    <property type="nucleotide sequence ID" value="NZ_JAUSSY010000006.1"/>
</dbReference>
<dbReference type="EMBL" id="JAUSSY010000006">
    <property type="protein sequence ID" value="MDQ0118813.1"/>
    <property type="molecule type" value="Genomic_DNA"/>
</dbReference>
<dbReference type="InterPro" id="IPR001650">
    <property type="entry name" value="Helicase_C-like"/>
</dbReference>
<keyword evidence="2" id="KW-0547">Nucleotide-binding</keyword>
<dbReference type="Gene3D" id="3.40.50.300">
    <property type="entry name" value="P-loop containing nucleotide triphosphate hydrolases"/>
    <property type="match status" value="2"/>
</dbReference>
<dbReference type="GO" id="GO:0003724">
    <property type="term" value="F:RNA helicase activity"/>
    <property type="evidence" value="ECO:0007669"/>
    <property type="project" value="UniProtKB-EC"/>
</dbReference>
<gene>
    <name evidence="9" type="ORF">J2T22_001999</name>
</gene>
<dbReference type="SMART" id="SM00490">
    <property type="entry name" value="HELICc"/>
    <property type="match status" value="1"/>
</dbReference>
<evidence type="ECO:0000313" key="10">
    <source>
        <dbReference type="Proteomes" id="UP001226389"/>
    </source>
</evidence>
<evidence type="ECO:0000256" key="2">
    <source>
        <dbReference type="ARBA" id="ARBA00022741"/>
    </source>
</evidence>
<dbReference type="Gene3D" id="1.20.120.1080">
    <property type="match status" value="1"/>
</dbReference>
<dbReference type="PROSITE" id="PS00690">
    <property type="entry name" value="DEAH_ATP_HELICASE"/>
    <property type="match status" value="1"/>
</dbReference>
<dbReference type="Pfam" id="PF00270">
    <property type="entry name" value="DEAD"/>
    <property type="match status" value="1"/>
</dbReference>
<name>A0ABT9UGP1_9MICC</name>
<feature type="region of interest" description="Disordered" evidence="6">
    <location>
        <begin position="847"/>
        <end position="869"/>
    </location>
</feature>
<dbReference type="SMART" id="SM00847">
    <property type="entry name" value="HA2"/>
    <property type="match status" value="1"/>
</dbReference>
<dbReference type="EC" id="3.6.4.13" evidence="1"/>
<evidence type="ECO:0000256" key="4">
    <source>
        <dbReference type="ARBA" id="ARBA00022806"/>
    </source>
</evidence>
<evidence type="ECO:0000313" key="9">
    <source>
        <dbReference type="EMBL" id="MDQ0118813.1"/>
    </source>
</evidence>
<dbReference type="SMART" id="SM00487">
    <property type="entry name" value="DEXDc"/>
    <property type="match status" value="1"/>
</dbReference>
<dbReference type="Proteomes" id="UP001226389">
    <property type="component" value="Unassembled WGS sequence"/>
</dbReference>
<evidence type="ECO:0000259" key="8">
    <source>
        <dbReference type="PROSITE" id="PS51194"/>
    </source>
</evidence>
<dbReference type="InterPro" id="IPR010225">
    <property type="entry name" value="HrpB"/>
</dbReference>
<dbReference type="SUPFAM" id="SSF52540">
    <property type="entry name" value="P-loop containing nucleoside triphosphate hydrolases"/>
    <property type="match status" value="1"/>
</dbReference>
<reference evidence="9 10" key="1">
    <citation type="submission" date="2023-07" db="EMBL/GenBank/DDBJ databases">
        <title>Sorghum-associated microbial communities from plants grown in Nebraska, USA.</title>
        <authorList>
            <person name="Schachtman D."/>
        </authorList>
    </citation>
    <scope>NUCLEOTIDE SEQUENCE [LARGE SCALE GENOMIC DNA]</scope>
    <source>
        <strain evidence="9 10">DS994</strain>
    </source>
</reference>
<dbReference type="PROSITE" id="PS51192">
    <property type="entry name" value="HELICASE_ATP_BIND_1"/>
    <property type="match status" value="1"/>
</dbReference>
<feature type="domain" description="Helicase C-terminal" evidence="8">
    <location>
        <begin position="240"/>
        <end position="404"/>
    </location>
</feature>
<dbReference type="InterPro" id="IPR002464">
    <property type="entry name" value="DNA/RNA_helicase_DEAH_CS"/>
</dbReference>
<comment type="caution">
    <text evidence="9">The sequence shown here is derived from an EMBL/GenBank/DDBJ whole genome shotgun (WGS) entry which is preliminary data.</text>
</comment>
<dbReference type="InterPro" id="IPR011545">
    <property type="entry name" value="DEAD/DEAH_box_helicase_dom"/>
</dbReference>
<evidence type="ECO:0000259" key="7">
    <source>
        <dbReference type="PROSITE" id="PS51192"/>
    </source>
</evidence>
<dbReference type="InterPro" id="IPR007502">
    <property type="entry name" value="Helicase-assoc_dom"/>
</dbReference>
<dbReference type="Pfam" id="PF00271">
    <property type="entry name" value="Helicase_C"/>
    <property type="match status" value="1"/>
</dbReference>
<keyword evidence="4 9" id="KW-0347">Helicase</keyword>
<dbReference type="Pfam" id="PF04408">
    <property type="entry name" value="WHD_HA2"/>
    <property type="match status" value="1"/>
</dbReference>
<proteinExistence type="predicted"/>
<keyword evidence="5" id="KW-0067">ATP-binding</keyword>
<evidence type="ECO:0000256" key="3">
    <source>
        <dbReference type="ARBA" id="ARBA00022801"/>
    </source>
</evidence>
<dbReference type="Pfam" id="PF08482">
    <property type="entry name" value="HrpB_C"/>
    <property type="match status" value="1"/>
</dbReference>